<protein>
    <submittedName>
        <fullName evidence="1">Uncharacterized protein</fullName>
    </submittedName>
</protein>
<dbReference type="EMBL" id="JAMZMK010005711">
    <property type="protein sequence ID" value="KAI7752286.1"/>
    <property type="molecule type" value="Genomic_DNA"/>
</dbReference>
<dbReference type="Proteomes" id="UP001206925">
    <property type="component" value="Unassembled WGS sequence"/>
</dbReference>
<evidence type="ECO:0000313" key="2">
    <source>
        <dbReference type="Proteomes" id="UP001206925"/>
    </source>
</evidence>
<name>A0AAD5D570_AMBAR</name>
<proteinExistence type="predicted"/>
<reference evidence="1" key="1">
    <citation type="submission" date="2022-06" db="EMBL/GenBank/DDBJ databases">
        <title>Uncovering the hologenomic basis of an extraordinary plant invasion.</title>
        <authorList>
            <person name="Bieker V.C."/>
            <person name="Martin M.D."/>
            <person name="Gilbert T."/>
            <person name="Hodgins K."/>
            <person name="Battlay P."/>
            <person name="Petersen B."/>
            <person name="Wilson J."/>
        </authorList>
    </citation>
    <scope>NUCLEOTIDE SEQUENCE</scope>
    <source>
        <strain evidence="1">AA19_3_7</strain>
        <tissue evidence="1">Leaf</tissue>
    </source>
</reference>
<accession>A0AAD5D570</accession>
<keyword evidence="2" id="KW-1185">Reference proteome</keyword>
<sequence>MEKQYLRGLKKEDKSTKELKPFAKGNKKGTLAALAVLGYFIQGMNTGVGPLQNLLDNLANA</sequence>
<evidence type="ECO:0000313" key="1">
    <source>
        <dbReference type="EMBL" id="KAI7752286.1"/>
    </source>
</evidence>
<organism evidence="1 2">
    <name type="scientific">Ambrosia artemisiifolia</name>
    <name type="common">Common ragweed</name>
    <dbReference type="NCBI Taxonomy" id="4212"/>
    <lineage>
        <taxon>Eukaryota</taxon>
        <taxon>Viridiplantae</taxon>
        <taxon>Streptophyta</taxon>
        <taxon>Embryophyta</taxon>
        <taxon>Tracheophyta</taxon>
        <taxon>Spermatophyta</taxon>
        <taxon>Magnoliopsida</taxon>
        <taxon>eudicotyledons</taxon>
        <taxon>Gunneridae</taxon>
        <taxon>Pentapetalae</taxon>
        <taxon>asterids</taxon>
        <taxon>campanulids</taxon>
        <taxon>Asterales</taxon>
        <taxon>Asteraceae</taxon>
        <taxon>Asteroideae</taxon>
        <taxon>Heliantheae alliance</taxon>
        <taxon>Heliantheae</taxon>
        <taxon>Ambrosia</taxon>
    </lineage>
</organism>
<dbReference type="AlphaFoldDB" id="A0AAD5D570"/>
<dbReference type="SUPFAM" id="SSF103511">
    <property type="entry name" value="Chlorophyll a-b binding protein"/>
    <property type="match status" value="1"/>
</dbReference>
<dbReference type="Gene3D" id="1.10.3460.10">
    <property type="entry name" value="Chlorophyll a/b binding protein domain"/>
    <property type="match status" value="1"/>
</dbReference>
<gene>
    <name evidence="1" type="ORF">M8C21_012799</name>
</gene>
<comment type="caution">
    <text evidence="1">The sequence shown here is derived from an EMBL/GenBank/DDBJ whole genome shotgun (WGS) entry which is preliminary data.</text>
</comment>